<proteinExistence type="predicted"/>
<organism evidence="2 3">
    <name type="scientific">Thermococcus aggregans</name>
    <dbReference type="NCBI Taxonomy" id="110163"/>
    <lineage>
        <taxon>Archaea</taxon>
        <taxon>Methanobacteriati</taxon>
        <taxon>Methanobacteriota</taxon>
        <taxon>Thermococci</taxon>
        <taxon>Thermococcales</taxon>
        <taxon>Thermococcaceae</taxon>
        <taxon>Thermococcus</taxon>
    </lineage>
</organism>
<reference evidence="2" key="2">
    <citation type="submission" date="2022-06" db="EMBL/GenBank/DDBJ databases">
        <authorList>
            <person name="Park Y.-J."/>
        </authorList>
    </citation>
    <scope>NUCLEOTIDE SEQUENCE</scope>
    <source>
        <strain evidence="2">TY</strain>
    </source>
</reference>
<dbReference type="PANTHER" id="PTHR33930">
    <property type="entry name" value="ALKYL HYDROPEROXIDE REDUCTASE AHPD"/>
    <property type="match status" value="1"/>
</dbReference>
<dbReference type="Pfam" id="PF02627">
    <property type="entry name" value="CMD"/>
    <property type="match status" value="1"/>
</dbReference>
<protein>
    <submittedName>
        <fullName evidence="2">Carboxymuconolactone decarboxylase family protein</fullName>
    </submittedName>
</protein>
<reference evidence="2" key="1">
    <citation type="journal article" date="1998" name="Int. J. Syst. Bacteriol. 48 Pt">
        <title>Thermococcus guaymasensis sp. nov. and Thermococcus aggregans sp. nov., two novel thermophilic archaea isolated from the Guaymas Basin hydrothermal vent site.</title>
        <authorList>
            <person name="Canganella F."/>
            <person name="Jones W.J."/>
            <person name="Gambacorta A."/>
            <person name="Antranikian G."/>
        </authorList>
    </citation>
    <scope>NUCLEOTIDE SEQUENCE</scope>
    <source>
        <strain evidence="2">TY</strain>
    </source>
</reference>
<keyword evidence="3" id="KW-1185">Reference proteome</keyword>
<dbReference type="PANTHER" id="PTHR33930:SF2">
    <property type="entry name" value="BLR3452 PROTEIN"/>
    <property type="match status" value="1"/>
</dbReference>
<evidence type="ECO:0000313" key="2">
    <source>
        <dbReference type="EMBL" id="USS41350.1"/>
    </source>
</evidence>
<accession>A0A9E7SPY0</accession>
<dbReference type="NCBIfam" id="TIGR00778">
    <property type="entry name" value="ahpD_dom"/>
    <property type="match status" value="1"/>
</dbReference>
<name>A0A9E7SPY0_THEAG</name>
<dbReference type="Proteomes" id="UP001055732">
    <property type="component" value="Chromosome"/>
</dbReference>
<dbReference type="RefSeq" id="WP_253305291.1">
    <property type="nucleotide sequence ID" value="NZ_CP099582.1"/>
</dbReference>
<feature type="domain" description="Carboxymuconolactone decarboxylase-like" evidence="1">
    <location>
        <begin position="31"/>
        <end position="105"/>
    </location>
</feature>
<gene>
    <name evidence="2" type="ORF">NF865_03950</name>
</gene>
<sequence>MCAEKNWKSTLEEIKKKTGELVGSASELSKFLEYVHAAEAPKALDTKTKELISLAIAVVVRCEPCILWHCEAAIKAGATKEEILDALKVAVVMGGGPALMYATKAYEIAKEFLKE</sequence>
<dbReference type="Gene3D" id="1.20.1290.10">
    <property type="entry name" value="AhpD-like"/>
    <property type="match status" value="1"/>
</dbReference>
<dbReference type="GO" id="GO:0051920">
    <property type="term" value="F:peroxiredoxin activity"/>
    <property type="evidence" value="ECO:0007669"/>
    <property type="project" value="InterPro"/>
</dbReference>
<dbReference type="InterPro" id="IPR004675">
    <property type="entry name" value="AhpD_core"/>
</dbReference>
<evidence type="ECO:0000259" key="1">
    <source>
        <dbReference type="Pfam" id="PF02627"/>
    </source>
</evidence>
<dbReference type="InterPro" id="IPR029032">
    <property type="entry name" value="AhpD-like"/>
</dbReference>
<evidence type="ECO:0000313" key="3">
    <source>
        <dbReference type="Proteomes" id="UP001055732"/>
    </source>
</evidence>
<dbReference type="SUPFAM" id="SSF69118">
    <property type="entry name" value="AhpD-like"/>
    <property type="match status" value="1"/>
</dbReference>
<dbReference type="KEGG" id="tagg:NF865_03950"/>
<dbReference type="AlphaFoldDB" id="A0A9E7SPY0"/>
<dbReference type="EMBL" id="CP099582">
    <property type="protein sequence ID" value="USS41350.1"/>
    <property type="molecule type" value="Genomic_DNA"/>
</dbReference>
<dbReference type="InterPro" id="IPR003779">
    <property type="entry name" value="CMD-like"/>
</dbReference>